<organism evidence="4 5">
    <name type="scientific">Guptibacillus hwajinpoensis</name>
    <dbReference type="NCBI Taxonomy" id="208199"/>
    <lineage>
        <taxon>Bacteria</taxon>
        <taxon>Bacillati</taxon>
        <taxon>Bacillota</taxon>
        <taxon>Bacilli</taxon>
        <taxon>Bacillales</taxon>
        <taxon>Guptibacillaceae</taxon>
        <taxon>Guptibacillus</taxon>
    </lineage>
</organism>
<name>A0A845F4P8_9BACL</name>
<dbReference type="EMBL" id="WMEY01000012">
    <property type="protein sequence ID" value="MYL65963.1"/>
    <property type="molecule type" value="Genomic_DNA"/>
</dbReference>
<feature type="region of interest" description="Disordered" evidence="2">
    <location>
        <begin position="77"/>
        <end position="100"/>
    </location>
</feature>
<sequence length="100" mass="11803">MQSSNHYVYIVQCGDGSYYTGYTTDLSHRLAQHECGKGAKYTRGRGPLTLVYQAEFKTKREAMQVEYQIKQRSRAQKEKIIKEERQNHVESTELQRDRDR</sequence>
<dbReference type="AlphaFoldDB" id="A0A845F4P8"/>
<dbReference type="PANTHER" id="PTHR34477:SF1">
    <property type="entry name" value="UPF0213 PROTEIN YHBQ"/>
    <property type="match status" value="1"/>
</dbReference>
<reference evidence="4 5" key="1">
    <citation type="submission" date="2019-11" db="EMBL/GenBank/DDBJ databases">
        <title>Genome sequences of 17 halophilic strains isolated from different environments.</title>
        <authorList>
            <person name="Furrow R.E."/>
        </authorList>
    </citation>
    <scope>NUCLEOTIDE SEQUENCE [LARGE SCALE GENOMIC DNA]</scope>
    <source>
        <strain evidence="4 5">22506_14_FS</strain>
    </source>
</reference>
<evidence type="ECO:0000256" key="1">
    <source>
        <dbReference type="ARBA" id="ARBA00007435"/>
    </source>
</evidence>
<evidence type="ECO:0000313" key="5">
    <source>
        <dbReference type="Proteomes" id="UP000447833"/>
    </source>
</evidence>
<accession>A0A845F4P8</accession>
<dbReference type="RefSeq" id="WP_160921651.1">
    <property type="nucleotide sequence ID" value="NZ_WMEY01000012.1"/>
</dbReference>
<dbReference type="PANTHER" id="PTHR34477">
    <property type="entry name" value="UPF0213 PROTEIN YHBQ"/>
    <property type="match status" value="1"/>
</dbReference>
<dbReference type="InterPro" id="IPR050190">
    <property type="entry name" value="UPF0213_domain"/>
</dbReference>
<proteinExistence type="inferred from homology"/>
<dbReference type="CDD" id="cd10456">
    <property type="entry name" value="GIY-YIG_UPF0213"/>
    <property type="match status" value="1"/>
</dbReference>
<dbReference type="InterPro" id="IPR000305">
    <property type="entry name" value="GIY-YIG_endonuc"/>
</dbReference>
<dbReference type="InterPro" id="IPR035901">
    <property type="entry name" value="GIY-YIG_endonuc_sf"/>
</dbReference>
<dbReference type="SUPFAM" id="SSF82771">
    <property type="entry name" value="GIY-YIG endonuclease"/>
    <property type="match status" value="1"/>
</dbReference>
<dbReference type="PROSITE" id="PS50164">
    <property type="entry name" value="GIY_YIG"/>
    <property type="match status" value="1"/>
</dbReference>
<dbReference type="Pfam" id="PF01541">
    <property type="entry name" value="GIY-YIG"/>
    <property type="match status" value="1"/>
</dbReference>
<comment type="caution">
    <text evidence="4">The sequence shown here is derived from an EMBL/GenBank/DDBJ whole genome shotgun (WGS) entry which is preliminary data.</text>
</comment>
<evidence type="ECO:0000313" key="4">
    <source>
        <dbReference type="EMBL" id="MYL65963.1"/>
    </source>
</evidence>
<evidence type="ECO:0000259" key="3">
    <source>
        <dbReference type="PROSITE" id="PS50164"/>
    </source>
</evidence>
<evidence type="ECO:0000256" key="2">
    <source>
        <dbReference type="SAM" id="MobiDB-lite"/>
    </source>
</evidence>
<protein>
    <submittedName>
        <fullName evidence="4">GIY-YIG nuclease family protein</fullName>
    </submittedName>
</protein>
<feature type="domain" description="GIY-YIG" evidence="3">
    <location>
        <begin position="4"/>
        <end position="79"/>
    </location>
</feature>
<gene>
    <name evidence="4" type="ORF">GLW07_21710</name>
</gene>
<dbReference type="Gene3D" id="3.40.1440.10">
    <property type="entry name" value="GIY-YIG endonuclease"/>
    <property type="match status" value="1"/>
</dbReference>
<dbReference type="Proteomes" id="UP000447833">
    <property type="component" value="Unassembled WGS sequence"/>
</dbReference>
<comment type="similarity">
    <text evidence="1">Belongs to the UPF0213 family.</text>
</comment>